<gene>
    <name evidence="2" type="ORF">D1B31_19120</name>
</gene>
<feature type="transmembrane region" description="Helical" evidence="1">
    <location>
        <begin position="170"/>
        <end position="188"/>
    </location>
</feature>
<feature type="transmembrane region" description="Helical" evidence="1">
    <location>
        <begin position="73"/>
        <end position="94"/>
    </location>
</feature>
<reference evidence="2 3" key="1">
    <citation type="journal article" date="2017" name="Int. J. Syst. Evol. Microbiol.">
        <title>Bacillus notoginsengisoli sp. nov., a novel bacterium isolated from the rhizosphere of Panax notoginseng.</title>
        <authorList>
            <person name="Zhang M.Y."/>
            <person name="Cheng J."/>
            <person name="Cai Y."/>
            <person name="Zhang T.Y."/>
            <person name="Wu Y.Y."/>
            <person name="Manikprabhu D."/>
            <person name="Li W.J."/>
            <person name="Zhang Y.X."/>
        </authorList>
    </citation>
    <scope>NUCLEOTIDE SEQUENCE [LARGE SCALE GENOMIC DNA]</scope>
    <source>
        <strain evidence="2 3">JCM 30743</strain>
    </source>
</reference>
<protein>
    <submittedName>
        <fullName evidence="2">DUF624 domain-containing protein</fullName>
    </submittedName>
</protein>
<accession>A0A417YQ51</accession>
<organism evidence="2 3">
    <name type="scientific">Neobacillus notoginsengisoli</name>
    <dbReference type="NCBI Taxonomy" id="1578198"/>
    <lineage>
        <taxon>Bacteria</taxon>
        <taxon>Bacillati</taxon>
        <taxon>Bacillota</taxon>
        <taxon>Bacilli</taxon>
        <taxon>Bacillales</taxon>
        <taxon>Bacillaceae</taxon>
        <taxon>Neobacillus</taxon>
    </lineage>
</organism>
<keyword evidence="3" id="KW-1185">Reference proteome</keyword>
<feature type="transmembrane region" description="Helical" evidence="1">
    <location>
        <begin position="100"/>
        <end position="124"/>
    </location>
</feature>
<feature type="transmembrane region" description="Helical" evidence="1">
    <location>
        <begin position="145"/>
        <end position="164"/>
    </location>
</feature>
<comment type="caution">
    <text evidence="2">The sequence shown here is derived from an EMBL/GenBank/DDBJ whole genome shotgun (WGS) entry which is preliminary data.</text>
</comment>
<dbReference type="Pfam" id="PF04854">
    <property type="entry name" value="DUF624"/>
    <property type="match status" value="1"/>
</dbReference>
<dbReference type="EMBL" id="QWEG01000013">
    <property type="protein sequence ID" value="RHW35750.1"/>
    <property type="molecule type" value="Genomic_DNA"/>
</dbReference>
<sequence length="199" mass="23782">MIINSKFHRIMEMFSKYFFLNIIWLIMCLPIITIFPSTSAMFSIIRKWTMKEELANIAGEFFYQFKSNFFKSFITGFIWIFIGFVIYLYFLINLEISSTILFYLLVFLCLGFLLMSVYLIPVLVHYDISIIKVYKFSIIYSISQLQYTLLNCLFISLFGIIIYLQPFFCLFLFSIFAHLIYFICHKSFENVSKKTNKNL</sequence>
<evidence type="ECO:0000313" key="2">
    <source>
        <dbReference type="EMBL" id="RHW35750.1"/>
    </source>
</evidence>
<evidence type="ECO:0000313" key="3">
    <source>
        <dbReference type="Proteomes" id="UP000284416"/>
    </source>
</evidence>
<feature type="transmembrane region" description="Helical" evidence="1">
    <location>
        <begin position="22"/>
        <end position="45"/>
    </location>
</feature>
<dbReference type="InterPro" id="IPR006938">
    <property type="entry name" value="DUF624"/>
</dbReference>
<keyword evidence="1" id="KW-0812">Transmembrane</keyword>
<proteinExistence type="predicted"/>
<evidence type="ECO:0000256" key="1">
    <source>
        <dbReference type="SAM" id="Phobius"/>
    </source>
</evidence>
<keyword evidence="1" id="KW-1133">Transmembrane helix</keyword>
<dbReference type="AlphaFoldDB" id="A0A417YQ51"/>
<keyword evidence="1" id="KW-0472">Membrane</keyword>
<dbReference type="Proteomes" id="UP000284416">
    <property type="component" value="Unassembled WGS sequence"/>
</dbReference>
<name>A0A417YQ51_9BACI</name>
<dbReference type="OrthoDB" id="2182676at2"/>